<gene>
    <name evidence="1" type="ORF">G7Y89_g11009</name>
</gene>
<comment type="caution">
    <text evidence="1">The sequence shown here is derived from an EMBL/GenBank/DDBJ whole genome shotgun (WGS) entry which is preliminary data.</text>
</comment>
<protein>
    <submittedName>
        <fullName evidence="1">Uncharacterized protein</fullName>
    </submittedName>
</protein>
<proteinExistence type="predicted"/>
<dbReference type="AlphaFoldDB" id="A0A8H4VYN8"/>
<keyword evidence="2" id="KW-1185">Reference proteome</keyword>
<evidence type="ECO:0000313" key="2">
    <source>
        <dbReference type="Proteomes" id="UP000566819"/>
    </source>
</evidence>
<reference evidence="1 2" key="1">
    <citation type="submission" date="2020-03" db="EMBL/GenBank/DDBJ databases">
        <title>Draft Genome Sequence of Cudoniella acicularis.</title>
        <authorList>
            <person name="Buettner E."/>
            <person name="Kellner H."/>
        </authorList>
    </citation>
    <scope>NUCLEOTIDE SEQUENCE [LARGE SCALE GENOMIC DNA]</scope>
    <source>
        <strain evidence="1 2">DSM 108380</strain>
    </source>
</reference>
<dbReference type="EMBL" id="JAAMPI010001020">
    <property type="protein sequence ID" value="KAF4627147.1"/>
    <property type="molecule type" value="Genomic_DNA"/>
</dbReference>
<evidence type="ECO:0000313" key="1">
    <source>
        <dbReference type="EMBL" id="KAF4627147.1"/>
    </source>
</evidence>
<name>A0A8H4VYN8_9HELO</name>
<sequence>MSTSNNVVDHDSMSKTSYDEKCAQLCFESVELRNKIAEKVQDPSQVDDILNLINSHQSTSVTPVTLGHNDFGIKMLPISWAGMNNQSMPPQLPPLPHSSFMPNPFPPAARSSMPLFIQPRSSQGDSGFYSNSSAPGEEESAICPFGDNVYGGAMPDFLPAYDLIDDVTSQAWHDPEWMLPTTSNASQA</sequence>
<dbReference type="Proteomes" id="UP000566819">
    <property type="component" value="Unassembled WGS sequence"/>
</dbReference>
<organism evidence="1 2">
    <name type="scientific">Cudoniella acicularis</name>
    <dbReference type="NCBI Taxonomy" id="354080"/>
    <lineage>
        <taxon>Eukaryota</taxon>
        <taxon>Fungi</taxon>
        <taxon>Dikarya</taxon>
        <taxon>Ascomycota</taxon>
        <taxon>Pezizomycotina</taxon>
        <taxon>Leotiomycetes</taxon>
        <taxon>Helotiales</taxon>
        <taxon>Tricladiaceae</taxon>
        <taxon>Cudoniella</taxon>
    </lineage>
</organism>
<accession>A0A8H4VYN8</accession>